<accession>A0ABU6X2S0</accession>
<keyword evidence="2" id="KW-1185">Reference proteome</keyword>
<evidence type="ECO:0000313" key="2">
    <source>
        <dbReference type="Proteomes" id="UP001341840"/>
    </source>
</evidence>
<comment type="caution">
    <text evidence="1">The sequence shown here is derived from an EMBL/GenBank/DDBJ whole genome shotgun (WGS) entry which is preliminary data.</text>
</comment>
<name>A0ABU6X2S0_9FABA</name>
<sequence length="200" mass="21691">MSSCVGCLPAPDDYLGINPSMVHSCQMSWTQSKAVMSQPGTCSIDVPQSDRTDTWSMLDQSISREVTGSGLQPFPRKEPGSITLVPYQVDQTESESTTSHQRRLCSPHPVIHIAPKTVCEKPPISTTAILFSVRRHSLPAAVGIAAQPLSSPFSTLAMCILHLVTHLLMVHPNPNPKNLHFPQPRSPPPIAVAGAWRSIT</sequence>
<dbReference type="Proteomes" id="UP001341840">
    <property type="component" value="Unassembled WGS sequence"/>
</dbReference>
<dbReference type="EMBL" id="JASCZI010211472">
    <property type="protein sequence ID" value="MED6192450.1"/>
    <property type="molecule type" value="Genomic_DNA"/>
</dbReference>
<protein>
    <submittedName>
        <fullName evidence="1">Uncharacterized protein</fullName>
    </submittedName>
</protein>
<organism evidence="1 2">
    <name type="scientific">Stylosanthes scabra</name>
    <dbReference type="NCBI Taxonomy" id="79078"/>
    <lineage>
        <taxon>Eukaryota</taxon>
        <taxon>Viridiplantae</taxon>
        <taxon>Streptophyta</taxon>
        <taxon>Embryophyta</taxon>
        <taxon>Tracheophyta</taxon>
        <taxon>Spermatophyta</taxon>
        <taxon>Magnoliopsida</taxon>
        <taxon>eudicotyledons</taxon>
        <taxon>Gunneridae</taxon>
        <taxon>Pentapetalae</taxon>
        <taxon>rosids</taxon>
        <taxon>fabids</taxon>
        <taxon>Fabales</taxon>
        <taxon>Fabaceae</taxon>
        <taxon>Papilionoideae</taxon>
        <taxon>50 kb inversion clade</taxon>
        <taxon>dalbergioids sensu lato</taxon>
        <taxon>Dalbergieae</taxon>
        <taxon>Pterocarpus clade</taxon>
        <taxon>Stylosanthes</taxon>
    </lineage>
</organism>
<proteinExistence type="predicted"/>
<gene>
    <name evidence="1" type="ORF">PIB30_010083</name>
</gene>
<reference evidence="1 2" key="1">
    <citation type="journal article" date="2023" name="Plants (Basel)">
        <title>Bridging the Gap: Combining Genomics and Transcriptomics Approaches to Understand Stylosanthes scabra, an Orphan Legume from the Brazilian Caatinga.</title>
        <authorList>
            <person name="Ferreira-Neto J.R.C."/>
            <person name="da Silva M.D."/>
            <person name="Binneck E."/>
            <person name="de Melo N.F."/>
            <person name="da Silva R.H."/>
            <person name="de Melo A.L.T.M."/>
            <person name="Pandolfi V."/>
            <person name="Bustamante F.O."/>
            <person name="Brasileiro-Vidal A.C."/>
            <person name="Benko-Iseppon A.M."/>
        </authorList>
    </citation>
    <scope>NUCLEOTIDE SEQUENCE [LARGE SCALE GENOMIC DNA]</scope>
    <source>
        <tissue evidence="1">Leaves</tissue>
    </source>
</reference>
<evidence type="ECO:0000313" key="1">
    <source>
        <dbReference type="EMBL" id="MED6192450.1"/>
    </source>
</evidence>